<dbReference type="SMART" id="SM00857">
    <property type="entry name" value="Resolvase"/>
    <property type="match status" value="1"/>
</dbReference>
<evidence type="ECO:0000256" key="5">
    <source>
        <dbReference type="PROSITE-ProRule" id="PRU10137"/>
    </source>
</evidence>
<dbReference type="STRING" id="1048834.TC41_3225"/>
<evidence type="ECO:0000256" key="4">
    <source>
        <dbReference type="PIRSR" id="PIRSR606118-50"/>
    </source>
</evidence>
<dbReference type="PANTHER" id="PTHR36172">
    <property type="match status" value="1"/>
</dbReference>
<keyword evidence="2" id="KW-0238">DNA-binding</keyword>
<dbReference type="NCBIfam" id="NF033518">
    <property type="entry name" value="transpos_IS607"/>
    <property type="match status" value="1"/>
</dbReference>
<evidence type="ECO:0000259" key="6">
    <source>
        <dbReference type="PROSITE" id="PS51736"/>
    </source>
</evidence>
<dbReference type="PROSITE" id="PS51736">
    <property type="entry name" value="RECOMBINASES_3"/>
    <property type="match status" value="1"/>
</dbReference>
<evidence type="ECO:0000313" key="8">
    <source>
        <dbReference type="Proteomes" id="UP000000292"/>
    </source>
</evidence>
<gene>
    <name evidence="7" type="ordered locus">TC41_3225</name>
</gene>
<reference evidence="7 8" key="1">
    <citation type="journal article" date="2011" name="J. Bacteriol.">
        <title>Complete Genome Sequence of Alicyclobacillus acidocaldarius Strain Tc-4-1.</title>
        <authorList>
            <person name="Chen Y."/>
            <person name="He Y."/>
            <person name="Zhang B."/>
            <person name="Yang J."/>
            <person name="Li W."/>
            <person name="Dong Z."/>
            <person name="Hu S."/>
        </authorList>
    </citation>
    <scope>NUCLEOTIDE SEQUENCE [LARGE SCALE GENOMIC DNA]</scope>
    <source>
        <strain evidence="7 8">Tc-4-1</strain>
    </source>
</reference>
<feature type="domain" description="Resolvase/invertase-type recombinase catalytic" evidence="6">
    <location>
        <begin position="50"/>
        <end position="189"/>
    </location>
</feature>
<accession>F8IDR2</accession>
<dbReference type="GO" id="GO:0003677">
    <property type="term" value="F:DNA binding"/>
    <property type="evidence" value="ECO:0007669"/>
    <property type="project" value="UniProtKB-KW"/>
</dbReference>
<protein>
    <submittedName>
        <fullName evidence="7">Resolvase domain protein</fullName>
    </submittedName>
</protein>
<dbReference type="KEGG" id="aad:TC41_3225"/>
<dbReference type="HOGENOM" id="CLU_082093_1_0_9"/>
<dbReference type="InterPro" id="IPR051491">
    <property type="entry name" value="Recombinase/Transposase-rel"/>
</dbReference>
<dbReference type="eggNOG" id="COG2452">
    <property type="taxonomic scope" value="Bacteria"/>
</dbReference>
<dbReference type="Pfam" id="PF00239">
    <property type="entry name" value="Resolvase"/>
    <property type="match status" value="1"/>
</dbReference>
<dbReference type="OrthoDB" id="9814833at2"/>
<evidence type="ECO:0000313" key="7">
    <source>
        <dbReference type="EMBL" id="AEJ45105.1"/>
    </source>
</evidence>
<dbReference type="Proteomes" id="UP000000292">
    <property type="component" value="Chromosome"/>
</dbReference>
<dbReference type="PANTHER" id="PTHR36172:SF1">
    <property type="entry name" value="RESOLVASE-RELATED"/>
    <property type="match status" value="1"/>
</dbReference>
<dbReference type="GO" id="GO:0015074">
    <property type="term" value="P:DNA integration"/>
    <property type="evidence" value="ECO:0007669"/>
    <property type="project" value="UniProtKB-KW"/>
</dbReference>
<feature type="active site" description="O-(5'-phospho-DNA)-serine intermediate" evidence="4 5">
    <location>
        <position position="58"/>
    </location>
</feature>
<evidence type="ECO:0000256" key="2">
    <source>
        <dbReference type="ARBA" id="ARBA00023125"/>
    </source>
</evidence>
<dbReference type="EMBL" id="CP002902">
    <property type="protein sequence ID" value="AEJ45105.1"/>
    <property type="molecule type" value="Genomic_DNA"/>
</dbReference>
<dbReference type="InterPro" id="IPR006119">
    <property type="entry name" value="Resolv_N"/>
</dbReference>
<dbReference type="FunFam" id="3.40.50.1390:FF:000002">
    <property type="entry name" value="ORF1 in transposon ISC1904"/>
    <property type="match status" value="1"/>
</dbReference>
<dbReference type="InterPro" id="IPR041718">
    <property type="entry name" value="IS607_transposase-like"/>
</dbReference>
<organism evidence="7 8">
    <name type="scientific">Alicyclobacillus acidocaldarius (strain Tc-4-1)</name>
    <name type="common">Bacillus acidocaldarius</name>
    <dbReference type="NCBI Taxonomy" id="1048834"/>
    <lineage>
        <taxon>Bacteria</taxon>
        <taxon>Bacillati</taxon>
        <taxon>Bacillota</taxon>
        <taxon>Bacilli</taxon>
        <taxon>Bacillales</taxon>
        <taxon>Alicyclobacillaceae</taxon>
        <taxon>Alicyclobacillus</taxon>
    </lineage>
</organism>
<dbReference type="InterPro" id="IPR036162">
    <property type="entry name" value="Resolvase-like_N_sf"/>
</dbReference>
<keyword evidence="1" id="KW-0229">DNA integration</keyword>
<dbReference type="CDD" id="cd03769">
    <property type="entry name" value="SR_IS607_transposase_like"/>
    <property type="match status" value="1"/>
</dbReference>
<dbReference type="SUPFAM" id="SSF53041">
    <property type="entry name" value="Resolvase-like"/>
    <property type="match status" value="1"/>
</dbReference>
<dbReference type="GO" id="GO:0000150">
    <property type="term" value="F:DNA strand exchange activity"/>
    <property type="evidence" value="ECO:0007669"/>
    <property type="project" value="InterPro"/>
</dbReference>
<dbReference type="RefSeq" id="WP_014465903.1">
    <property type="nucleotide sequence ID" value="NC_017167.1"/>
</dbReference>
<keyword evidence="3" id="KW-0233">DNA recombination</keyword>
<dbReference type="AlphaFoldDB" id="F8IDR2"/>
<dbReference type="InterPro" id="IPR048046">
    <property type="entry name" value="Transpos_IS607"/>
</dbReference>
<name>F8IDR2_ALIAT</name>
<dbReference type="InterPro" id="IPR006118">
    <property type="entry name" value="Recombinase_CS"/>
</dbReference>
<dbReference type="PATRIC" id="fig|1048834.4.peg.3064"/>
<proteinExistence type="predicted"/>
<dbReference type="Gene3D" id="1.10.287.2170">
    <property type="match status" value="1"/>
</dbReference>
<sequence length="195" mass="22086">MKLSDWARKNGITYKTAWRWVKEGRMPVPFEQTPSGTILVREPESSTANAVALYARVSSADQKDDLDRQIARLMEFATEQKLVVFKAVTEIGSGLNGHRPKLMKLLSNPNAHTIVVEHRDRLMRFGFEYVEAALAAQGRRILVVEPGEVKDDLVQDMIEVLTSFCARLYGRRSARHRAKRALEVFKREDSSGVSV</sequence>
<evidence type="ECO:0000256" key="1">
    <source>
        <dbReference type="ARBA" id="ARBA00022908"/>
    </source>
</evidence>
<dbReference type="Gene3D" id="3.40.50.1390">
    <property type="entry name" value="Resolvase, N-terminal catalytic domain"/>
    <property type="match status" value="1"/>
</dbReference>
<reference evidence="8" key="2">
    <citation type="submission" date="2011-06" db="EMBL/GenBank/DDBJ databases">
        <title>The complete genome sequence of Alicyclobacillus acidocaldarius sp. Tc-4-1.</title>
        <authorList>
            <person name="Chen Y."/>
            <person name="He Y."/>
            <person name="Dong Z."/>
            <person name="Hu S."/>
        </authorList>
    </citation>
    <scope>NUCLEOTIDE SEQUENCE [LARGE SCALE GENOMIC DNA]</scope>
    <source>
        <strain evidence="8">Tc-4-1</strain>
    </source>
</reference>
<dbReference type="PROSITE" id="PS00397">
    <property type="entry name" value="RECOMBINASES_1"/>
    <property type="match status" value="1"/>
</dbReference>
<evidence type="ECO:0000256" key="3">
    <source>
        <dbReference type="ARBA" id="ARBA00023172"/>
    </source>
</evidence>